<reference evidence="1" key="1">
    <citation type="submission" date="2020-10" db="EMBL/GenBank/DDBJ databases">
        <authorList>
            <person name="Gilroy R."/>
        </authorList>
    </citation>
    <scope>NUCLEOTIDE SEQUENCE</scope>
    <source>
        <strain evidence="1">ChiW13-3771</strain>
    </source>
</reference>
<dbReference type="InterPro" id="IPR026906">
    <property type="entry name" value="LRR_5"/>
</dbReference>
<evidence type="ECO:0000313" key="1">
    <source>
        <dbReference type="EMBL" id="HIR88654.1"/>
    </source>
</evidence>
<dbReference type="SUPFAM" id="SSF52058">
    <property type="entry name" value="L domain-like"/>
    <property type="match status" value="1"/>
</dbReference>
<sequence>MNRTVIDLQYEIKDSCIIIKKYIGNGRRVSIPEQFDGIPVIQIDKFAFAEHRQLKEVQLPATVKRLGAHAFYNCRSLKKVCFGDQLTDIGDGAFKNCYELNTLQLNGNQKKMRGMKYILSEFDSEIEVVLKENRLLFPSYVFDYQENTMARTIHQDILGAGFSYRNTVFADGIDYHEYDSLFYKVEADSIQQSVRLAWYRLCTPYQLSQKAKEIYETFIMEHITEMIDYLLNQEDWEGIRKLMDWELIRQTDLPNILELAQKKQKIQAVSMLMEYQSRFGMAEEKLFEL</sequence>
<gene>
    <name evidence="1" type="ORF">IAC96_06860</name>
</gene>
<dbReference type="Proteomes" id="UP000824201">
    <property type="component" value="Unassembled WGS sequence"/>
</dbReference>
<dbReference type="Gene3D" id="3.80.10.10">
    <property type="entry name" value="Ribonuclease Inhibitor"/>
    <property type="match status" value="1"/>
</dbReference>
<name>A0A9D1EE73_9FIRM</name>
<dbReference type="InterPro" id="IPR032675">
    <property type="entry name" value="LRR_dom_sf"/>
</dbReference>
<reference evidence="1" key="2">
    <citation type="journal article" date="2021" name="PeerJ">
        <title>Extensive microbial diversity within the chicken gut microbiome revealed by metagenomics and culture.</title>
        <authorList>
            <person name="Gilroy R."/>
            <person name="Ravi A."/>
            <person name="Getino M."/>
            <person name="Pursley I."/>
            <person name="Horton D.L."/>
            <person name="Alikhan N.F."/>
            <person name="Baker D."/>
            <person name="Gharbi K."/>
            <person name="Hall N."/>
            <person name="Watson M."/>
            <person name="Adriaenssens E.M."/>
            <person name="Foster-Nyarko E."/>
            <person name="Jarju S."/>
            <person name="Secka A."/>
            <person name="Antonio M."/>
            <person name="Oren A."/>
            <person name="Chaudhuri R.R."/>
            <person name="La Ragione R."/>
            <person name="Hildebrand F."/>
            <person name="Pallen M.J."/>
        </authorList>
    </citation>
    <scope>NUCLEOTIDE SEQUENCE</scope>
    <source>
        <strain evidence="1">ChiW13-3771</strain>
    </source>
</reference>
<proteinExistence type="predicted"/>
<dbReference type="EMBL" id="DVHN01000079">
    <property type="protein sequence ID" value="HIR88654.1"/>
    <property type="molecule type" value="Genomic_DNA"/>
</dbReference>
<dbReference type="Pfam" id="PF13306">
    <property type="entry name" value="LRR_5"/>
    <property type="match status" value="1"/>
</dbReference>
<evidence type="ECO:0000313" key="2">
    <source>
        <dbReference type="Proteomes" id="UP000824201"/>
    </source>
</evidence>
<protein>
    <submittedName>
        <fullName evidence="1">Leucine-rich repeat domain-containing protein</fullName>
    </submittedName>
</protein>
<organism evidence="1 2">
    <name type="scientific">Candidatus Fimimorpha faecalis</name>
    <dbReference type="NCBI Taxonomy" id="2840824"/>
    <lineage>
        <taxon>Bacteria</taxon>
        <taxon>Bacillati</taxon>
        <taxon>Bacillota</taxon>
        <taxon>Clostridia</taxon>
        <taxon>Eubacteriales</taxon>
        <taxon>Candidatus Fimimorpha</taxon>
    </lineage>
</organism>
<comment type="caution">
    <text evidence="1">The sequence shown here is derived from an EMBL/GenBank/DDBJ whole genome shotgun (WGS) entry which is preliminary data.</text>
</comment>
<accession>A0A9D1EE73</accession>
<dbReference type="AlphaFoldDB" id="A0A9D1EE73"/>